<evidence type="ECO:0000313" key="3">
    <source>
        <dbReference type="Proteomes" id="UP000199758"/>
    </source>
</evidence>
<gene>
    <name evidence="2" type="ORF">SAMN04488068_3073</name>
</gene>
<evidence type="ECO:0000256" key="1">
    <source>
        <dbReference type="SAM" id="SignalP"/>
    </source>
</evidence>
<dbReference type="PROSITE" id="PS51257">
    <property type="entry name" value="PROKAR_LIPOPROTEIN"/>
    <property type="match status" value="1"/>
</dbReference>
<dbReference type="RefSeq" id="WP_072898843.1">
    <property type="nucleotide sequence ID" value="NZ_FQWZ01000007.1"/>
</dbReference>
<name>A0A1M5RFN6_9GAMM</name>
<reference evidence="2 3" key="1">
    <citation type="submission" date="2016-11" db="EMBL/GenBank/DDBJ databases">
        <authorList>
            <person name="Jaros S."/>
            <person name="Januszkiewicz K."/>
            <person name="Wedrychowicz H."/>
        </authorList>
    </citation>
    <scope>NUCLEOTIDE SEQUENCE [LARGE SCALE GENOMIC DNA]</scope>
    <source>
        <strain evidence="2 3">CGMCC 1.7049</strain>
    </source>
</reference>
<dbReference type="STRING" id="490188.SAMN04488068_3073"/>
<dbReference type="Proteomes" id="UP000199758">
    <property type="component" value="Unassembled WGS sequence"/>
</dbReference>
<feature type="chain" id="PRO_5013133069" evidence="1">
    <location>
        <begin position="22"/>
        <end position="257"/>
    </location>
</feature>
<feature type="signal peptide" evidence="1">
    <location>
        <begin position="1"/>
        <end position="21"/>
    </location>
</feature>
<proteinExistence type="predicted"/>
<keyword evidence="3" id="KW-1185">Reference proteome</keyword>
<accession>A0A1M5RFN6</accession>
<dbReference type="EMBL" id="FQWZ01000007">
    <property type="protein sequence ID" value="SHH24940.1"/>
    <property type="molecule type" value="Genomic_DNA"/>
</dbReference>
<dbReference type="OrthoDB" id="7061817at2"/>
<dbReference type="AlphaFoldDB" id="A0A1M5RFN6"/>
<keyword evidence="1" id="KW-0732">Signal</keyword>
<organism evidence="2 3">
    <name type="scientific">Hydrocarboniphaga daqingensis</name>
    <dbReference type="NCBI Taxonomy" id="490188"/>
    <lineage>
        <taxon>Bacteria</taxon>
        <taxon>Pseudomonadati</taxon>
        <taxon>Pseudomonadota</taxon>
        <taxon>Gammaproteobacteria</taxon>
        <taxon>Nevskiales</taxon>
        <taxon>Nevskiaceae</taxon>
        <taxon>Hydrocarboniphaga</taxon>
    </lineage>
</organism>
<protein>
    <submittedName>
        <fullName evidence="2">Uncharacterized protein</fullName>
    </submittedName>
</protein>
<evidence type="ECO:0000313" key="2">
    <source>
        <dbReference type="EMBL" id="SHH24940.1"/>
    </source>
</evidence>
<sequence>MMLHKTRLTLVASLLASLLMAGCEAQGDGELSDGLDNNGNTTLFPNDGMAPTQVTDNGTAIAGSFICEGGIQAVTPNATTEVGSGGLVGGPLTNLLNLVGGDTVTQLLNSVSEKDAVIDNNLATFSTYSLTLGLLAVLNSVDLIVNANTEIQPGNFAVFAVRFPPGVVDASLVNSLTVRTFLAGVQQEELVTTQSSLDLLGLNVAGADRLFVGIKAAKRFDSASLSLRPNVLSANVGDALYAHELCVRGRFVAAATP</sequence>